<dbReference type="Proteomes" id="UP000199766">
    <property type="component" value="Unassembled WGS sequence"/>
</dbReference>
<dbReference type="EMBL" id="FOGD01000021">
    <property type="protein sequence ID" value="SER87200.1"/>
    <property type="molecule type" value="Genomic_DNA"/>
</dbReference>
<evidence type="ECO:0000256" key="3">
    <source>
        <dbReference type="ARBA" id="ARBA00022723"/>
    </source>
</evidence>
<accession>A0A1H9SQB3</accession>
<evidence type="ECO:0000256" key="4">
    <source>
        <dbReference type="ARBA" id="ARBA00022801"/>
    </source>
</evidence>
<dbReference type="GO" id="GO:0051603">
    <property type="term" value="P:proteolysis involved in protein catabolic process"/>
    <property type="evidence" value="ECO:0007669"/>
    <property type="project" value="TreeGrafter"/>
</dbReference>
<dbReference type="InterPro" id="IPR011990">
    <property type="entry name" value="TPR-like_helical_dom_sf"/>
</dbReference>
<protein>
    <submittedName>
        <fullName evidence="8">Putative Zn-dependent protease, contains TPR repeats</fullName>
    </submittedName>
</protein>
<dbReference type="Pfam" id="PF01435">
    <property type="entry name" value="Peptidase_M48"/>
    <property type="match status" value="1"/>
</dbReference>
<reference evidence="8 9" key="1">
    <citation type="submission" date="2016-10" db="EMBL/GenBank/DDBJ databases">
        <authorList>
            <person name="de Groot N.N."/>
        </authorList>
    </citation>
    <scope>NUCLEOTIDE SEQUENCE [LARGE SCALE GENOMIC DNA]</scope>
    <source>
        <strain evidence="8 9">ATCC 35958</strain>
    </source>
</reference>
<comment type="cofactor">
    <cofactor evidence="1">
        <name>Zn(2+)</name>
        <dbReference type="ChEBI" id="CHEBI:29105"/>
    </cofactor>
</comment>
<dbReference type="InterPro" id="IPR051156">
    <property type="entry name" value="Mito/Outer_Membr_Metalloprot"/>
</dbReference>
<dbReference type="GO" id="GO:0004222">
    <property type="term" value="F:metalloendopeptidase activity"/>
    <property type="evidence" value="ECO:0007669"/>
    <property type="project" value="InterPro"/>
</dbReference>
<keyword evidence="5" id="KW-0862">Zinc</keyword>
<dbReference type="STRING" id="180197.SAMN02982919_03198"/>
<proteinExistence type="predicted"/>
<evidence type="ECO:0000256" key="6">
    <source>
        <dbReference type="ARBA" id="ARBA00023049"/>
    </source>
</evidence>
<evidence type="ECO:0000313" key="9">
    <source>
        <dbReference type="Proteomes" id="UP000199766"/>
    </source>
</evidence>
<evidence type="ECO:0000313" key="8">
    <source>
        <dbReference type="EMBL" id="SER87200.1"/>
    </source>
</evidence>
<evidence type="ECO:0000256" key="1">
    <source>
        <dbReference type="ARBA" id="ARBA00001947"/>
    </source>
</evidence>
<name>A0A1H9SQB3_9BURK</name>
<keyword evidence="9" id="KW-1185">Reference proteome</keyword>
<dbReference type="RefSeq" id="WP_425432081.1">
    <property type="nucleotide sequence ID" value="NZ_FOGD01000021.1"/>
</dbReference>
<organism evidence="8 9">
    <name type="scientific">Giesbergeria anulus</name>
    <dbReference type="NCBI Taxonomy" id="180197"/>
    <lineage>
        <taxon>Bacteria</taxon>
        <taxon>Pseudomonadati</taxon>
        <taxon>Pseudomonadota</taxon>
        <taxon>Betaproteobacteria</taxon>
        <taxon>Burkholderiales</taxon>
        <taxon>Comamonadaceae</taxon>
        <taxon>Giesbergeria</taxon>
    </lineage>
</organism>
<keyword evidence="2 8" id="KW-0645">Protease</keyword>
<keyword evidence="4" id="KW-0378">Hydrolase</keyword>
<dbReference type="InterPro" id="IPR001915">
    <property type="entry name" value="Peptidase_M48"/>
</dbReference>
<keyword evidence="6" id="KW-0482">Metalloprotease</keyword>
<dbReference type="GO" id="GO:0016020">
    <property type="term" value="C:membrane"/>
    <property type="evidence" value="ECO:0007669"/>
    <property type="project" value="TreeGrafter"/>
</dbReference>
<dbReference type="Gene3D" id="3.30.2010.10">
    <property type="entry name" value="Metalloproteases ('zincins'), catalytic domain"/>
    <property type="match status" value="1"/>
</dbReference>
<dbReference type="PANTHER" id="PTHR22726:SF1">
    <property type="entry name" value="METALLOENDOPEPTIDASE OMA1, MITOCHONDRIAL"/>
    <property type="match status" value="1"/>
</dbReference>
<dbReference type="AlphaFoldDB" id="A0A1H9SQB3"/>
<sequence length="510" mass="55287">MKTSALSMAIKALVLSVSIVGMGSVVPSVAVAGPGLPTLGEGADVSVSAERRLGDSIIRELYRDPDYLDDPVLQDYVQAQWLALLAAARARGELPPELEEHFAWEVLLGRDRSINAFALPGGYLGVHLGLLGVVANRDELASVLAHELSHVTQRHIARLLTQQNRQTPLLLGTMVLAMLAASKNPQAAQALTVGGQALAVQNQLNFSRDMEREADRVGYSLMAPAGFAPQGFVGMFDKLQQANRLNDNGSWPYLRSHPLTTQRVADMQARLPLQAAREVLVPTLEHAMLAARARVLSRPGADMLRQWLAEPRSNGFAQRAPHQQVGAWYAAILAASQLHEPRQARQWLARLQAAVQGDTRAHTLAQWLGAEIELAAGDAAAAWQQLPALGREDRPGLLLRAQIALLLGRAPEMVGPLQTWVSTHPRDASAWQALASISQAQGQTLRAIRAEAEAHAARYDYAAAIDRFKAGQEWARKSSSAQDFVEVSIIDTRLRTVQALAKEQAAAALH</sequence>
<dbReference type="SUPFAM" id="SSF48452">
    <property type="entry name" value="TPR-like"/>
    <property type="match status" value="1"/>
</dbReference>
<gene>
    <name evidence="8" type="ORF">SAMN02982919_03198</name>
</gene>
<feature type="domain" description="Peptidase M48" evidence="7">
    <location>
        <begin position="101"/>
        <end position="270"/>
    </location>
</feature>
<keyword evidence="3" id="KW-0479">Metal-binding</keyword>
<evidence type="ECO:0000259" key="7">
    <source>
        <dbReference type="Pfam" id="PF01435"/>
    </source>
</evidence>
<evidence type="ECO:0000256" key="5">
    <source>
        <dbReference type="ARBA" id="ARBA00022833"/>
    </source>
</evidence>
<dbReference type="GO" id="GO:0046872">
    <property type="term" value="F:metal ion binding"/>
    <property type="evidence" value="ECO:0007669"/>
    <property type="project" value="UniProtKB-KW"/>
</dbReference>
<evidence type="ECO:0000256" key="2">
    <source>
        <dbReference type="ARBA" id="ARBA00022670"/>
    </source>
</evidence>
<dbReference type="PANTHER" id="PTHR22726">
    <property type="entry name" value="METALLOENDOPEPTIDASE OMA1"/>
    <property type="match status" value="1"/>
</dbReference>